<organism evidence="2 3">
    <name type="scientific">Erwinia phage Hena1</name>
    <dbReference type="NCBI Taxonomy" id="2678601"/>
    <lineage>
        <taxon>Viruses</taxon>
        <taxon>Duplodnaviria</taxon>
        <taxon>Heunggongvirae</taxon>
        <taxon>Uroviricota</taxon>
        <taxon>Caudoviricetes</taxon>
        <taxon>Vequintavirinae</taxon>
        <taxon>Henunavirus</taxon>
        <taxon>Henunavirus hena1</taxon>
    </lineage>
</organism>
<evidence type="ECO:0000313" key="2">
    <source>
        <dbReference type="EMBL" id="QGZ16376.1"/>
    </source>
</evidence>
<dbReference type="InterPro" id="IPR055626">
    <property type="entry name" value="DUF7202"/>
</dbReference>
<dbReference type="EMBL" id="MN732867">
    <property type="protein sequence ID" value="QGZ16376.1"/>
    <property type="molecule type" value="Genomic_DNA"/>
</dbReference>
<name>A0A6B9JBE9_9CAUD</name>
<proteinExistence type="predicted"/>
<feature type="domain" description="DUF7202" evidence="1">
    <location>
        <begin position="8"/>
        <end position="77"/>
    </location>
</feature>
<protein>
    <recommendedName>
        <fullName evidence="1">DUF7202 domain-containing protein</fullName>
    </recommendedName>
</protein>
<dbReference type="Proteomes" id="UP000433183">
    <property type="component" value="Segment"/>
</dbReference>
<dbReference type="Pfam" id="PF23832">
    <property type="entry name" value="DUF7202"/>
    <property type="match status" value="1"/>
</dbReference>
<evidence type="ECO:0000313" key="3">
    <source>
        <dbReference type="Proteomes" id="UP000433183"/>
    </source>
</evidence>
<evidence type="ECO:0000259" key="1">
    <source>
        <dbReference type="Pfam" id="PF23832"/>
    </source>
</evidence>
<gene>
    <name evidence="2" type="ORF">Hena1_02260</name>
</gene>
<keyword evidence="3" id="KW-1185">Reference proteome</keyword>
<sequence>MSAMGKKVTPYLVHPFDPKNKAVIHRRWTEARMTLCPVPQAAKYNKEYTAEYVEYTYINGKGKPVYVEEFVLWIKWE</sequence>
<accession>A0A6B9JBE9</accession>
<reference evidence="2 3" key="1">
    <citation type="submission" date="2019-11" db="EMBL/GenBank/DDBJ databases">
        <title>Characterization of a new Erwinia amylovora bacteriophage.</title>
        <authorList>
            <person name="Valentovich L.N."/>
            <person name="Akhremchuk A.E."/>
            <person name="Besarab N.V."/>
            <person name="Lagonenko A.L."/>
        </authorList>
    </citation>
    <scope>NUCLEOTIDE SEQUENCE [LARGE SCALE GENOMIC DNA]</scope>
</reference>